<dbReference type="GO" id="GO:0016747">
    <property type="term" value="F:acyltransferase activity, transferring groups other than amino-acyl groups"/>
    <property type="evidence" value="ECO:0007669"/>
    <property type="project" value="InterPro"/>
</dbReference>
<dbReference type="Pfam" id="PF00583">
    <property type="entry name" value="Acetyltransf_1"/>
    <property type="match status" value="1"/>
</dbReference>
<gene>
    <name evidence="4" type="ORF">FB460_0811</name>
</gene>
<evidence type="ECO:0000256" key="1">
    <source>
        <dbReference type="ARBA" id="ARBA00022679"/>
    </source>
</evidence>
<feature type="domain" description="N-acetyltransferase" evidence="3">
    <location>
        <begin position="16"/>
        <end position="161"/>
    </location>
</feature>
<dbReference type="Gene3D" id="3.40.630.30">
    <property type="match status" value="1"/>
</dbReference>
<dbReference type="PANTHER" id="PTHR43877:SF2">
    <property type="entry name" value="AMINOALKYLPHOSPHONATE N-ACETYLTRANSFERASE-RELATED"/>
    <property type="match status" value="1"/>
</dbReference>
<sequence>MEIYETRESEAIKTAARIWAHATAKRDEIEPTDASYDDAIPLIHDVLDFSDRSYLLALRDNDEMLVFAALQPVGDPDATLAELRYLGVAPGHWGSGWARRLLVALPDTLRAHGFDEVELWVYADNIRAIFVYEAMGWQATKDTRKHKVTGRTEQRYRLKLT</sequence>
<proteinExistence type="predicted"/>
<evidence type="ECO:0000313" key="5">
    <source>
        <dbReference type="Proteomes" id="UP000316196"/>
    </source>
</evidence>
<evidence type="ECO:0000259" key="3">
    <source>
        <dbReference type="PROSITE" id="PS51186"/>
    </source>
</evidence>
<dbReference type="PROSITE" id="PS51186">
    <property type="entry name" value="GNAT"/>
    <property type="match status" value="1"/>
</dbReference>
<dbReference type="EMBL" id="VFOR01000001">
    <property type="protein sequence ID" value="TQL63011.1"/>
    <property type="molecule type" value="Genomic_DNA"/>
</dbReference>
<dbReference type="InterPro" id="IPR000182">
    <property type="entry name" value="GNAT_dom"/>
</dbReference>
<accession>A0A542ZRP6</accession>
<dbReference type="InterPro" id="IPR050832">
    <property type="entry name" value="Bact_Acetyltransf"/>
</dbReference>
<dbReference type="AlphaFoldDB" id="A0A542ZRP6"/>
<dbReference type="Proteomes" id="UP000316196">
    <property type="component" value="Unassembled WGS sequence"/>
</dbReference>
<keyword evidence="2" id="KW-0012">Acyltransferase</keyword>
<name>A0A542ZRP6_9ACTN</name>
<protein>
    <submittedName>
        <fullName evidence="4">Acetyltransferase (GNAT) family protein</fullName>
    </submittedName>
</protein>
<dbReference type="PANTHER" id="PTHR43877">
    <property type="entry name" value="AMINOALKYLPHOSPHONATE N-ACETYLTRANSFERASE-RELATED-RELATED"/>
    <property type="match status" value="1"/>
</dbReference>
<dbReference type="RefSeq" id="WP_246044290.1">
    <property type="nucleotide sequence ID" value="NZ_BAAAMD010000001.1"/>
</dbReference>
<evidence type="ECO:0000256" key="2">
    <source>
        <dbReference type="ARBA" id="ARBA00023315"/>
    </source>
</evidence>
<keyword evidence="1 4" id="KW-0808">Transferase</keyword>
<keyword evidence="5" id="KW-1185">Reference proteome</keyword>
<organism evidence="4 5">
    <name type="scientific">Propioniferax innocua</name>
    <dbReference type="NCBI Taxonomy" id="1753"/>
    <lineage>
        <taxon>Bacteria</taxon>
        <taxon>Bacillati</taxon>
        <taxon>Actinomycetota</taxon>
        <taxon>Actinomycetes</taxon>
        <taxon>Propionibacteriales</taxon>
        <taxon>Propionibacteriaceae</taxon>
        <taxon>Propioniferax</taxon>
    </lineage>
</organism>
<evidence type="ECO:0000313" key="4">
    <source>
        <dbReference type="EMBL" id="TQL63011.1"/>
    </source>
</evidence>
<dbReference type="InterPro" id="IPR016181">
    <property type="entry name" value="Acyl_CoA_acyltransferase"/>
</dbReference>
<dbReference type="SUPFAM" id="SSF55729">
    <property type="entry name" value="Acyl-CoA N-acyltransferases (Nat)"/>
    <property type="match status" value="1"/>
</dbReference>
<reference evidence="4 5" key="1">
    <citation type="submission" date="2019-06" db="EMBL/GenBank/DDBJ databases">
        <title>Sequencing the genomes of 1000 actinobacteria strains.</title>
        <authorList>
            <person name="Klenk H.-P."/>
        </authorList>
    </citation>
    <scope>NUCLEOTIDE SEQUENCE [LARGE SCALE GENOMIC DNA]</scope>
    <source>
        <strain evidence="4 5">DSM 8251</strain>
    </source>
</reference>
<comment type="caution">
    <text evidence="4">The sequence shown here is derived from an EMBL/GenBank/DDBJ whole genome shotgun (WGS) entry which is preliminary data.</text>
</comment>
<dbReference type="CDD" id="cd04301">
    <property type="entry name" value="NAT_SF"/>
    <property type="match status" value="1"/>
</dbReference>